<evidence type="ECO:0000313" key="3">
    <source>
        <dbReference type="Proteomes" id="UP000018438"/>
    </source>
</evidence>
<feature type="domain" description="DdrB-like" evidence="1">
    <location>
        <begin position="46"/>
        <end position="176"/>
    </location>
</feature>
<dbReference type="InterPro" id="IPR041398">
    <property type="entry name" value="DdrB_dom"/>
</dbReference>
<accession>N8XYY3</accession>
<dbReference type="AlphaFoldDB" id="N8XYY3"/>
<comment type="caution">
    <text evidence="2">The sequence shown here is derived from an EMBL/GenBank/DDBJ whole genome shotgun (WGS) entry which is preliminary data.</text>
</comment>
<sequence length="463" mass="51376">MSQIKLDKDPLTTIKILRNAIDSKLGEVASGSYFKGRTGKAKTALGTKITFVYALIEQDKVIASHTATGAENSKYPQELQPRDRTRDSSIAWVQRTANNLDPESVGASGRADTGAPIVGDDMVVESGNGRTIAIKLAYESDKAEEYKEFLLDMADYFGFSTAQVNALKEPILIRVRTSEVDRQRFVVEANQDDKLGFTATERAKTDAKHLDDNLLQLFNPADSGDLLSARNQQFLMGFLDKLGELEAAQYRDSEGNFTQSFEKRVKQAIFAKAYSDDRLIEKMADMTNIEDQNIVNALVASAPSFIKAQSANRAQVADLSTKITDGIELTLDQELLSAVVEAMNVLGNAKRNNQDLNEYLKQQGLFEEIPEGVAEIALYMAKNKRSAKSISNFLNEMAEYIEQTGISHQNFGLFGEPEPIRMKDVVDYAIQQLEIDQQGLFDDIGIDFSPQGFDKCLHAPEYS</sequence>
<reference evidence="2 3" key="1">
    <citation type="submission" date="2013-02" db="EMBL/GenBank/DDBJ databases">
        <title>The Genome Sequence of Acinetobacter schindleri NIPH 900.</title>
        <authorList>
            <consortium name="The Broad Institute Genome Sequencing Platform"/>
            <consortium name="The Broad Institute Genome Sequencing Center for Infectious Disease"/>
            <person name="Cerqueira G."/>
            <person name="Feldgarden M."/>
            <person name="Courvalin P."/>
            <person name="Perichon B."/>
            <person name="Grillot-Courvalin C."/>
            <person name="Clermont D."/>
            <person name="Rocha E."/>
            <person name="Yoon E.-J."/>
            <person name="Nemec A."/>
            <person name="Walker B."/>
            <person name="Young S.K."/>
            <person name="Zeng Q."/>
            <person name="Gargeya S."/>
            <person name="Fitzgerald M."/>
            <person name="Haas B."/>
            <person name="Abouelleil A."/>
            <person name="Alvarado L."/>
            <person name="Arachchi H.M."/>
            <person name="Berlin A.M."/>
            <person name="Chapman S.B."/>
            <person name="Dewar J."/>
            <person name="Goldberg J."/>
            <person name="Griggs A."/>
            <person name="Gujja S."/>
            <person name="Hansen M."/>
            <person name="Howarth C."/>
            <person name="Imamovic A."/>
            <person name="Larimer J."/>
            <person name="McCowan C."/>
            <person name="Murphy C."/>
            <person name="Neiman D."/>
            <person name="Pearson M."/>
            <person name="Priest M."/>
            <person name="Roberts A."/>
            <person name="Saif S."/>
            <person name="Shea T."/>
            <person name="Sisk P."/>
            <person name="Sykes S."/>
            <person name="Wortman J."/>
            <person name="Nusbaum C."/>
            <person name="Birren B."/>
        </authorList>
    </citation>
    <scope>NUCLEOTIDE SEQUENCE [LARGE SCALE GENOMIC DNA]</scope>
    <source>
        <strain evidence="2 3">NIPH 900</strain>
    </source>
</reference>
<gene>
    <name evidence="2" type="ORF">F965_00512</name>
</gene>
<dbReference type="PATRIC" id="fig|1217675.3.peg.492"/>
<protein>
    <recommendedName>
        <fullName evidence="1">DdrB-like domain-containing protein</fullName>
    </recommendedName>
</protein>
<dbReference type="HOGENOM" id="CLU_594004_0_0_6"/>
<evidence type="ECO:0000313" key="2">
    <source>
        <dbReference type="EMBL" id="ENV14269.1"/>
    </source>
</evidence>
<dbReference type="RefSeq" id="WP_004812521.1">
    <property type="nucleotide sequence ID" value="NZ_KB849450.1"/>
</dbReference>
<evidence type="ECO:0000259" key="1">
    <source>
        <dbReference type="Pfam" id="PF18763"/>
    </source>
</evidence>
<name>N8XYY3_9GAMM</name>
<dbReference type="EMBL" id="APPI01000010">
    <property type="protein sequence ID" value="ENV14269.1"/>
    <property type="molecule type" value="Genomic_DNA"/>
</dbReference>
<organism evidence="2 3">
    <name type="scientific">Acinetobacter schindleri NIPH 900</name>
    <dbReference type="NCBI Taxonomy" id="1217675"/>
    <lineage>
        <taxon>Bacteria</taxon>
        <taxon>Pseudomonadati</taxon>
        <taxon>Pseudomonadota</taxon>
        <taxon>Gammaproteobacteria</taxon>
        <taxon>Moraxellales</taxon>
        <taxon>Moraxellaceae</taxon>
        <taxon>Acinetobacter</taxon>
    </lineage>
</organism>
<proteinExistence type="predicted"/>
<dbReference type="Pfam" id="PF18763">
    <property type="entry name" value="ddrB-ParB"/>
    <property type="match status" value="1"/>
</dbReference>
<keyword evidence="3" id="KW-1185">Reference proteome</keyword>
<dbReference type="Proteomes" id="UP000018438">
    <property type="component" value="Unassembled WGS sequence"/>
</dbReference>